<keyword evidence="6 9" id="KW-1133">Transmembrane helix</keyword>
<dbReference type="InterPro" id="IPR012561">
    <property type="entry name" value="Ferlin_B-domain"/>
</dbReference>
<dbReference type="FunFam" id="2.60.40.150:FF:000034">
    <property type="entry name" value="otoferlin isoform X2"/>
    <property type="match status" value="1"/>
</dbReference>
<keyword evidence="5" id="KW-0106">Calcium</keyword>
<evidence type="ECO:0000313" key="11">
    <source>
        <dbReference type="Ensembl" id="ENSBJAP00000003024.1"/>
    </source>
</evidence>
<dbReference type="InterPro" id="IPR000008">
    <property type="entry name" value="C2_dom"/>
</dbReference>
<dbReference type="InterPro" id="IPR037723">
    <property type="entry name" value="C2D_Ferlin"/>
</dbReference>
<reference evidence="11" key="1">
    <citation type="submission" date="2025-08" db="UniProtKB">
        <authorList>
            <consortium name="Ensembl"/>
        </authorList>
    </citation>
    <scope>IDENTIFICATION</scope>
</reference>
<dbReference type="Pfam" id="PF08150">
    <property type="entry name" value="FerB"/>
    <property type="match status" value="1"/>
</dbReference>
<dbReference type="SMART" id="SM01201">
    <property type="entry name" value="FerB"/>
    <property type="match status" value="1"/>
</dbReference>
<evidence type="ECO:0000256" key="6">
    <source>
        <dbReference type="ARBA" id="ARBA00022989"/>
    </source>
</evidence>
<dbReference type="Ensembl" id="ENSBJAT00000003103.1">
    <property type="protein sequence ID" value="ENSBJAP00000003024.1"/>
    <property type="gene ID" value="ENSBJAG00000002118.1"/>
</dbReference>
<dbReference type="InterPro" id="IPR012968">
    <property type="entry name" value="FerIin_dom"/>
</dbReference>
<evidence type="ECO:0000313" key="12">
    <source>
        <dbReference type="Proteomes" id="UP000694555"/>
    </source>
</evidence>
<dbReference type="PANTHER" id="PTHR12546:SF36">
    <property type="entry name" value="FER-1-LIKE PROTEIN 4"/>
    <property type="match status" value="1"/>
</dbReference>
<dbReference type="InterPro" id="IPR037721">
    <property type="entry name" value="Ferlin"/>
</dbReference>
<dbReference type="PROSITE" id="PS50004">
    <property type="entry name" value="C2"/>
    <property type="match status" value="6"/>
</dbReference>
<dbReference type="Pfam" id="PF00168">
    <property type="entry name" value="C2"/>
    <property type="match status" value="4"/>
</dbReference>
<keyword evidence="12" id="KW-1185">Reference proteome</keyword>
<evidence type="ECO:0000256" key="4">
    <source>
        <dbReference type="ARBA" id="ARBA00022737"/>
    </source>
</evidence>
<feature type="region of interest" description="Disordered" evidence="8">
    <location>
        <begin position="544"/>
        <end position="580"/>
    </location>
</feature>
<evidence type="ECO:0000256" key="5">
    <source>
        <dbReference type="ARBA" id="ARBA00022837"/>
    </source>
</evidence>
<sequence>DLFSPSTCIPSCALSHPQPASSGTSLFRWPHYGKLVMGEMLSIKVYNCSKVFSNRLLGTLVLSLQHLMTSGRLILREALIDRNQRVTGIYIELDLRYQPPDGSAGTWVEEDFVYQMKDRAAEAPRASELDRRAAALGRKLAKGLETDDEEEEEDLYDVSEMEVSGIVFSPVKRYPWCALLSWTLGWKVGINIIEAQKLVGVNINPFVVVKVGDEKRHTATQKSTNCPFYNEYFLFEFHEPRDVLFHRLIEISVWLVTPPAPSEAGSGQTLCRCSWDVKWYCGLSTWNSFPSLSDHRFFQKWAVISDPTDTRAGVKGFVKCNISVTARGDVVGSLPTSSSSRAEDIERNLLLPKRVPAERPWARVCVKLYHAEGLPSMSAGIMGGFSKIIGEKKVFIDPYVQVSFCGQQGETSVETNTTEPEWNEQISFIEMFPPLTRKIKVQVLDDANVGDVAIATHYIDLQQISDPGRNGFNPMFGPAWVNLYGSPQNSALRDIHKELNEGMGEGVFYRGRILMAITVEIFSSPSVAERKLGDKTKGTLSKLKLKKKSKKSKEKAKELSQLQGEEAAEGSQEAEQPGEVTVEVEELHPLPENALGRKEEFLLFAAFFEATMMDSSLSSKPVSFEVSIGNYGKAEEVVTKVGRKVEKGEVKEEKQPLLDPGSDGELDVEVLAPSQRPEPMEYDRSYSCLPMMHEKPCVYVWSYWENHTWRLCISNWIVKLAERLVALPAWHAWVTAGCMMAMLSVQILYAKQGLRVRRRLTRANIKEKVKETRRILAKLRFMAKEVQLLLGHPPQCTLPDVLIWMLSNNRRVAYARVPAQDILYSVVEEEKGKDCAKIQTVPGLHTGEIFAKLEIYMWLGVTKYAKNCLVELPEEFKYLSENLSYFQLRAHLYQARGILPADDNGLSDPFARVVFSTYCQTTRMLEETLSPMWNELLLFDQLIIDGKKEELKTDTPIIIINLFSHNKFGSPEFLGQAFAVPHVKLVDEPYTKPALQFFDFYKGTKAVGELIATFELIELDYSGYLEPSVPDDVEPKEPNYLGDPRAGRFIIPEGIRPVLKEFRIEILFWGLRDLKRVNLFEVDQPQVIIECAGKKVESEVIMAYKENPNFTEVVKYMDVVIILHPCSLPEQVYLHPPLSIFVVEKRAFGRTVLVGTHVVSDVMKFSPRELEEEPEDVGSQGTRVGCMGVLGGCFLPLNHFLCSFKAPLKKITINKLVKRDDEYEEEKPELEELDWWSKYYESLKELYNQVIFCDSCQQRGKVAALIYNSELENEFDNFEDWLCIFPLHRGKANEDEDGNEDEHFVGKYKGSFYVYPTEEAGTEPKVSQGVPRNRPIKVLVRVYIIKATNLSPADPNGKADPYVVVTVGQEQKDTKERYIPKQLNPVFGEVVELTVSFPMESELTVAIFDHDLLGSDDLIGETKIDLENRFYSKHRANCGVASQYDINGYNMWRDAFKPTQILDSLCKKNLLPAAEYRWEEVKVNNKIFKVPPEAFPEVDDEHKALYVLQHWEEMPGYGYKLVPEHVEIRSLYNPENPGLVQGSLHMWIDMFPNDVPIPPPVNIKPRLPVSYELRVIIWNTDDVILDDVNPVTGEPSSDIYVKSWIKGLDHDKQETDVHFNSLTGEGNFNWRFIFRFNYLPTEKEITYKKKDSVFSVEESEFREPAVLVLQVWDYDRISANDFLGSIELKLHDMVRAAKSSEHCTIKMAKENATPRFSIFRNKRMRGWWPFIKLKDQEDEEREKREDKQKKKKKKWSSSVKPEDVEFTDPSGNKYLLTGKVEAEFQLLTVEEAEKSPVGLGRKEPEPLEKPNRPKTSFNWFVNPMKTFVFFIWKRYKKYIIVLFIVTVLTIFLVLLIYTMPGYISEKIING</sequence>
<dbReference type="InterPro" id="IPR037724">
    <property type="entry name" value="C2E_Ferlin"/>
</dbReference>
<organism evidence="11 12">
    <name type="scientific">Buteo japonicus</name>
    <dbReference type="NCBI Taxonomy" id="224669"/>
    <lineage>
        <taxon>Eukaryota</taxon>
        <taxon>Metazoa</taxon>
        <taxon>Chordata</taxon>
        <taxon>Craniata</taxon>
        <taxon>Vertebrata</taxon>
        <taxon>Euteleostomi</taxon>
        <taxon>Archelosauria</taxon>
        <taxon>Archosauria</taxon>
        <taxon>Dinosauria</taxon>
        <taxon>Saurischia</taxon>
        <taxon>Theropoda</taxon>
        <taxon>Coelurosauria</taxon>
        <taxon>Aves</taxon>
        <taxon>Neognathae</taxon>
        <taxon>Neoaves</taxon>
        <taxon>Telluraves</taxon>
        <taxon>Accipitrimorphae</taxon>
        <taxon>Accipitriformes</taxon>
        <taxon>Accipitridae</taxon>
        <taxon>Accipitrinae</taxon>
        <taxon>Buteo</taxon>
    </lineage>
</organism>
<feature type="compositionally biased region" description="Basic residues" evidence="8">
    <location>
        <begin position="544"/>
        <end position="554"/>
    </location>
</feature>
<dbReference type="Pfam" id="PF08151">
    <property type="entry name" value="FerI"/>
    <property type="match status" value="1"/>
</dbReference>
<dbReference type="InterPro" id="IPR035892">
    <property type="entry name" value="C2_domain_sf"/>
</dbReference>
<dbReference type="GO" id="GO:0007009">
    <property type="term" value="P:plasma membrane organization"/>
    <property type="evidence" value="ECO:0007669"/>
    <property type="project" value="TreeGrafter"/>
</dbReference>
<dbReference type="InterPro" id="IPR055072">
    <property type="entry name" value="Ferlin_DSRM"/>
</dbReference>
<feature type="domain" description="C2" evidence="10">
    <location>
        <begin position="868"/>
        <end position="998"/>
    </location>
</feature>
<dbReference type="CDD" id="cd04037">
    <property type="entry name" value="C2E_Ferlin"/>
    <property type="match status" value="1"/>
</dbReference>
<dbReference type="InterPro" id="IPR037725">
    <property type="entry name" value="C2F_Ferlin"/>
</dbReference>
<feature type="domain" description="C2" evidence="10">
    <location>
        <begin position="341"/>
        <end position="474"/>
    </location>
</feature>
<dbReference type="CDD" id="cd04017">
    <property type="entry name" value="C2D_Ferlin"/>
    <property type="match status" value="1"/>
</dbReference>
<dbReference type="GO" id="GO:0016020">
    <property type="term" value="C:membrane"/>
    <property type="evidence" value="ECO:0007669"/>
    <property type="project" value="UniProtKB-SubCell"/>
</dbReference>
<keyword evidence="3" id="KW-0479">Metal-binding</keyword>
<feature type="transmembrane region" description="Helical" evidence="9">
    <location>
        <begin position="1838"/>
        <end position="1857"/>
    </location>
</feature>
<keyword evidence="2 9" id="KW-0812">Transmembrane</keyword>
<reference evidence="11" key="2">
    <citation type="submission" date="2025-09" db="UniProtKB">
        <authorList>
            <consortium name="Ensembl"/>
        </authorList>
    </citation>
    <scope>IDENTIFICATION</scope>
</reference>
<dbReference type="Proteomes" id="UP000694555">
    <property type="component" value="Unplaced"/>
</dbReference>
<evidence type="ECO:0000256" key="9">
    <source>
        <dbReference type="SAM" id="Phobius"/>
    </source>
</evidence>
<evidence type="ECO:0000256" key="7">
    <source>
        <dbReference type="ARBA" id="ARBA00023136"/>
    </source>
</evidence>
<feature type="compositionally biased region" description="Low complexity" evidence="8">
    <location>
        <begin position="559"/>
        <end position="579"/>
    </location>
</feature>
<dbReference type="Pfam" id="PF16165">
    <property type="entry name" value="Ferlin_C"/>
    <property type="match status" value="1"/>
</dbReference>
<feature type="domain" description="C2" evidence="10">
    <location>
        <begin position="162"/>
        <end position="287"/>
    </location>
</feature>
<proteinExistence type="predicted"/>
<dbReference type="SMART" id="SM01202">
    <property type="entry name" value="FerI"/>
    <property type="match status" value="1"/>
</dbReference>
<dbReference type="SMART" id="SM00239">
    <property type="entry name" value="C2"/>
    <property type="match status" value="5"/>
</dbReference>
<dbReference type="InterPro" id="IPR037722">
    <property type="entry name" value="C2C_Ferlin"/>
</dbReference>
<feature type="domain" description="C2" evidence="10">
    <location>
        <begin position="1551"/>
        <end position="1704"/>
    </location>
</feature>
<dbReference type="CDD" id="cd04018">
    <property type="entry name" value="C2C_Ferlin"/>
    <property type="match status" value="1"/>
</dbReference>
<evidence type="ECO:0000256" key="8">
    <source>
        <dbReference type="SAM" id="MobiDB-lite"/>
    </source>
</evidence>
<comment type="subcellular location">
    <subcellularLocation>
        <location evidence="1">Membrane</location>
        <topology evidence="1">Single-pass membrane protein</topology>
    </subcellularLocation>
</comment>
<accession>A0A8C0AN34</accession>
<dbReference type="SUPFAM" id="SSF49562">
    <property type="entry name" value="C2 domain (Calcium/lipid-binding domain, CaLB)"/>
    <property type="match status" value="6"/>
</dbReference>
<dbReference type="Pfam" id="PF22901">
    <property type="entry name" value="dsrm_Ferlin"/>
    <property type="match status" value="1"/>
</dbReference>
<keyword evidence="7 9" id="KW-0472">Membrane</keyword>
<evidence type="ECO:0000259" key="10">
    <source>
        <dbReference type="PROSITE" id="PS50004"/>
    </source>
</evidence>
<protein>
    <recommendedName>
        <fullName evidence="10">C2 domain-containing protein</fullName>
    </recommendedName>
</protein>
<dbReference type="PANTHER" id="PTHR12546">
    <property type="entry name" value="FER-1-LIKE"/>
    <property type="match status" value="1"/>
</dbReference>
<evidence type="ECO:0000256" key="3">
    <source>
        <dbReference type="ARBA" id="ARBA00022723"/>
    </source>
</evidence>
<evidence type="ECO:0000256" key="1">
    <source>
        <dbReference type="ARBA" id="ARBA00004167"/>
    </source>
</evidence>
<dbReference type="Gene3D" id="2.60.40.150">
    <property type="entry name" value="C2 domain"/>
    <property type="match status" value="6"/>
</dbReference>
<evidence type="ECO:0000256" key="2">
    <source>
        <dbReference type="ARBA" id="ARBA00022692"/>
    </source>
</evidence>
<name>A0A8C0AN34_9AVES</name>
<dbReference type="CDD" id="cd08374">
    <property type="entry name" value="C2F_Ferlin"/>
    <property type="match status" value="1"/>
</dbReference>
<keyword evidence="4" id="KW-0677">Repeat</keyword>
<feature type="domain" description="C2" evidence="10">
    <location>
        <begin position="1320"/>
        <end position="1439"/>
    </location>
</feature>
<dbReference type="GO" id="GO:0046872">
    <property type="term" value="F:metal ion binding"/>
    <property type="evidence" value="ECO:0007669"/>
    <property type="project" value="UniProtKB-KW"/>
</dbReference>
<feature type="domain" description="C2" evidence="10">
    <location>
        <begin position="1045"/>
        <end position="1175"/>
    </location>
</feature>
<dbReference type="InterPro" id="IPR032362">
    <property type="entry name" value="Ferlin_C"/>
</dbReference>